<evidence type="ECO:0000313" key="3">
    <source>
        <dbReference type="EMBL" id="CAL4763383.1"/>
    </source>
</evidence>
<feature type="transmembrane region" description="Helical" evidence="1">
    <location>
        <begin position="87"/>
        <end position="104"/>
    </location>
</feature>
<name>A0A9P1FHE1_9DINO</name>
<reference evidence="3 4" key="2">
    <citation type="submission" date="2024-05" db="EMBL/GenBank/DDBJ databases">
        <authorList>
            <person name="Chen Y."/>
            <person name="Shah S."/>
            <person name="Dougan E. K."/>
            <person name="Thang M."/>
            <person name="Chan C."/>
        </authorList>
    </citation>
    <scope>NUCLEOTIDE SEQUENCE [LARGE SCALE GENOMIC DNA]</scope>
</reference>
<keyword evidence="1" id="KW-0472">Membrane</keyword>
<feature type="transmembrane region" description="Helical" evidence="1">
    <location>
        <begin position="247"/>
        <end position="268"/>
    </location>
</feature>
<dbReference type="EMBL" id="CAMXCT020000242">
    <property type="protein sequence ID" value="CAL1129446.1"/>
    <property type="molecule type" value="Genomic_DNA"/>
</dbReference>
<evidence type="ECO:0000256" key="1">
    <source>
        <dbReference type="SAM" id="Phobius"/>
    </source>
</evidence>
<proteinExistence type="predicted"/>
<dbReference type="EMBL" id="CAMXCT010000242">
    <property type="protein sequence ID" value="CAI3976071.1"/>
    <property type="molecule type" value="Genomic_DNA"/>
</dbReference>
<protein>
    <submittedName>
        <fullName evidence="2">Uncharacterized protein</fullName>
    </submittedName>
</protein>
<evidence type="ECO:0000313" key="4">
    <source>
        <dbReference type="Proteomes" id="UP001152797"/>
    </source>
</evidence>
<reference evidence="2" key="1">
    <citation type="submission" date="2022-10" db="EMBL/GenBank/DDBJ databases">
        <authorList>
            <person name="Chen Y."/>
            <person name="Dougan E. K."/>
            <person name="Chan C."/>
            <person name="Rhodes N."/>
            <person name="Thang M."/>
        </authorList>
    </citation>
    <scope>NUCLEOTIDE SEQUENCE</scope>
</reference>
<keyword evidence="4" id="KW-1185">Reference proteome</keyword>
<feature type="transmembrane region" description="Helical" evidence="1">
    <location>
        <begin position="274"/>
        <end position="292"/>
    </location>
</feature>
<sequence length="301" mass="34161">MERGIYGLGGFLSMSKQLRVLWSPDYLQRLWCVFELAAYRKANPAGKIVLAPLYIEAIVSSTMLGSYAVVVMFWLTQAMSVRLSFTYAGYILSLIPAYIAFHFLRLCTRQKMQLVAELKSFDVELAECRSPYDREFVFEGITTWYGSKTAFNDYVRGPLFLELIEPLSRNQVPAMYWCLLVTPTLTSGFEFFMAIWKGGGTREALLSHFIGVVIGAQLCWFLVSLKLGFALCYRFASRSRLDLVKTLLIFLVFVSCVVFGTALATIAYTSSLNAAIAFTSGAMLIAVFSFEWRRIWRLRYG</sequence>
<feature type="transmembrane region" description="Helical" evidence="1">
    <location>
        <begin position="48"/>
        <end position="75"/>
    </location>
</feature>
<keyword evidence="1" id="KW-0812">Transmembrane</keyword>
<accession>A0A9P1FHE1</accession>
<feature type="transmembrane region" description="Helical" evidence="1">
    <location>
        <begin position="208"/>
        <end position="235"/>
    </location>
</feature>
<dbReference type="Proteomes" id="UP001152797">
    <property type="component" value="Unassembled WGS sequence"/>
</dbReference>
<gene>
    <name evidence="2" type="ORF">C1SCF055_LOCUS4327</name>
</gene>
<dbReference type="EMBL" id="CAMXCT030000242">
    <property type="protein sequence ID" value="CAL4763383.1"/>
    <property type="molecule type" value="Genomic_DNA"/>
</dbReference>
<comment type="caution">
    <text evidence="2">The sequence shown here is derived from an EMBL/GenBank/DDBJ whole genome shotgun (WGS) entry which is preliminary data.</text>
</comment>
<organism evidence="2">
    <name type="scientific">Cladocopium goreaui</name>
    <dbReference type="NCBI Taxonomy" id="2562237"/>
    <lineage>
        <taxon>Eukaryota</taxon>
        <taxon>Sar</taxon>
        <taxon>Alveolata</taxon>
        <taxon>Dinophyceae</taxon>
        <taxon>Suessiales</taxon>
        <taxon>Symbiodiniaceae</taxon>
        <taxon>Cladocopium</taxon>
    </lineage>
</organism>
<evidence type="ECO:0000313" key="2">
    <source>
        <dbReference type="EMBL" id="CAI3976071.1"/>
    </source>
</evidence>
<dbReference type="OrthoDB" id="412152at2759"/>
<dbReference type="AlphaFoldDB" id="A0A9P1FHE1"/>
<feature type="transmembrane region" description="Helical" evidence="1">
    <location>
        <begin position="174"/>
        <end position="196"/>
    </location>
</feature>
<keyword evidence="1" id="KW-1133">Transmembrane helix</keyword>